<feature type="compositionally biased region" description="Basic and acidic residues" evidence="6">
    <location>
        <begin position="701"/>
        <end position="723"/>
    </location>
</feature>
<feature type="compositionally biased region" description="Low complexity" evidence="6">
    <location>
        <begin position="1118"/>
        <end position="1136"/>
    </location>
</feature>
<feature type="region of interest" description="Disordered" evidence="6">
    <location>
        <begin position="665"/>
        <end position="732"/>
    </location>
</feature>
<evidence type="ECO:0000313" key="9">
    <source>
        <dbReference type="RefSeq" id="XP_017774661.1"/>
    </source>
</evidence>
<evidence type="ECO:0000256" key="6">
    <source>
        <dbReference type="SAM" id="MobiDB-lite"/>
    </source>
</evidence>
<dbReference type="PROSITE" id="PS50103">
    <property type="entry name" value="ZF_C3H1"/>
    <property type="match status" value="3"/>
</dbReference>
<feature type="region of interest" description="Disordered" evidence="6">
    <location>
        <begin position="902"/>
        <end position="946"/>
    </location>
</feature>
<evidence type="ECO:0000256" key="1">
    <source>
        <dbReference type="ARBA" id="ARBA00022723"/>
    </source>
</evidence>
<feature type="compositionally biased region" description="Basic and acidic residues" evidence="6">
    <location>
        <begin position="7"/>
        <end position="19"/>
    </location>
</feature>
<feature type="compositionally biased region" description="Basic and acidic residues" evidence="6">
    <location>
        <begin position="164"/>
        <end position="182"/>
    </location>
</feature>
<feature type="compositionally biased region" description="Basic and acidic residues" evidence="6">
    <location>
        <begin position="762"/>
        <end position="783"/>
    </location>
</feature>
<dbReference type="Proteomes" id="UP000695000">
    <property type="component" value="Unplaced"/>
</dbReference>
<feature type="region of interest" description="Disordered" evidence="6">
    <location>
        <begin position="456"/>
        <end position="493"/>
    </location>
</feature>
<feature type="region of interest" description="Disordered" evidence="6">
    <location>
        <begin position="757"/>
        <end position="807"/>
    </location>
</feature>
<protein>
    <submittedName>
        <fullName evidence="9">Protein suppressor of sable</fullName>
    </submittedName>
</protein>
<dbReference type="SMART" id="SM00356">
    <property type="entry name" value="ZnF_C3H1"/>
    <property type="match status" value="3"/>
</dbReference>
<dbReference type="InterPro" id="IPR000571">
    <property type="entry name" value="Znf_CCCH"/>
</dbReference>
<feature type="zinc finger region" description="C3H1-type" evidence="5">
    <location>
        <begin position="322"/>
        <end position="349"/>
    </location>
</feature>
<organism evidence="8 9">
    <name type="scientific">Nicrophorus vespilloides</name>
    <name type="common">Boreal carrion beetle</name>
    <dbReference type="NCBI Taxonomy" id="110193"/>
    <lineage>
        <taxon>Eukaryota</taxon>
        <taxon>Metazoa</taxon>
        <taxon>Ecdysozoa</taxon>
        <taxon>Arthropoda</taxon>
        <taxon>Hexapoda</taxon>
        <taxon>Insecta</taxon>
        <taxon>Pterygota</taxon>
        <taxon>Neoptera</taxon>
        <taxon>Endopterygota</taxon>
        <taxon>Coleoptera</taxon>
        <taxon>Polyphaga</taxon>
        <taxon>Staphyliniformia</taxon>
        <taxon>Silphidae</taxon>
        <taxon>Nicrophorinae</taxon>
        <taxon>Nicrophorus</taxon>
    </lineage>
</organism>
<dbReference type="InterPro" id="IPR036855">
    <property type="entry name" value="Znf_CCCH_sf"/>
</dbReference>
<name>A0ABM1MJB1_NICVS</name>
<feature type="compositionally biased region" description="Basic and acidic residues" evidence="6">
    <location>
        <begin position="246"/>
        <end position="255"/>
    </location>
</feature>
<feature type="domain" description="C3H1-type" evidence="7">
    <location>
        <begin position="322"/>
        <end position="349"/>
    </location>
</feature>
<evidence type="ECO:0000256" key="5">
    <source>
        <dbReference type="PROSITE-ProRule" id="PRU00723"/>
    </source>
</evidence>
<sequence length="1178" mass="132537">MALVCDIKSDSKDGEKIVEGEENNAVDSSAKSVDEDDLEDGEIEDDEDEDMPEQLFVATPEASSSSTSIPILPDLSKPPPSLESPPIAAAGIKQLDEKKRDDKKRHEKKHLTEAEKSVMRLHKMERMEREKREKYRREQVVHTPQMEVEEDFATSLEKALAKVLKKDKTGSEDEKRPEETEKRCKKRKRRDKHNKKMKKCKQDSPKDMDEMDDSDMYAQGCSRSPDDCSRTTNQDNEESYDSEASSSDKSRETRVVKIPNKRFDIRNKNMRDKSRDHSNMQADKRNNTMSKTGKRNTGVCLHYLQGHCDDDNCPYSHETVQPMKLELCKFYLLECCAKGDKCLYMHSDFPCKYYHTGIPCPFEETCKFAHGGPLSEGLKQILFKHIETAPKEILGNFPRLSRENASVMIIQAQKNLEIKYGPIKKDNSNLKDENIPSLMDVNIANVMDGGSAMDNVSSNMLSNPPPQIGVDNKNRRNRPSRWQDPEPAEKAAQEKPLAFGTNFKDQDMRISSFSSNGDVDMRTLNLNVGPPKIHPTNIVNPNILATNPATIMNILTQQQLQMLNPNNLAMNVDQQQSQLQQSSTTTLDIEKYKMDAMGKNTDISASVVDTDIRNTMDVDARAAKKESFSNDDDDCDGLQIVMDEEEVKTEPVDILPKSDLIKRIQVQSKDEKNEDDKTAIADDNDENNPEIDWYSDDEDENKLTIRDDDFDEVQSKDEPKEAEPAPVKPLDMIGKLGDLSKIDISAEVTKLLSSINQTSTSTKEKDNAKVNRDPRLVSADPRRNRVSSTEDEQKKSVSIYNSPKTTAETDQDLRSIYGSDAVYRPGSRPDVDLRQMAIPFKGIENYTPATEIDASISSHPPVSWSVKVVDIPKPDYTGLKLSYSDAQANGDPRLRKIFRLSTEEVDSPASPKESPKVHAPSTPRVDPRRRKMEAEAASSAPRTDIQTPMNYNQQLTMLQTSPFYQTLTSNQKVMLNQEISMNCTDKSGQNDPVIASILLNLGLVAPGSQNAPVTGGGGGQAQAVNILNNVNNLVNYQQNPPIVMPPVNPNMGPGLLGAGPPGMQNLPTDYPMNFNAGILGNGPPPPFQNNYPPQQENNPNNFGNFTDDYYPDQPPPQQQQQQQFNPNQNNNNNNNNRDNRGFRENNNNRGGRNRGRNNNRNNRNFFRRHNRNNRNNSP</sequence>
<feature type="compositionally biased region" description="Low complexity" evidence="6">
    <location>
        <begin position="1088"/>
        <end position="1105"/>
    </location>
</feature>
<evidence type="ECO:0000256" key="2">
    <source>
        <dbReference type="ARBA" id="ARBA00022737"/>
    </source>
</evidence>
<feature type="compositionally biased region" description="Acidic residues" evidence="6">
    <location>
        <begin position="682"/>
        <end position="700"/>
    </location>
</feature>
<feature type="region of interest" description="Disordered" evidence="6">
    <location>
        <begin position="272"/>
        <end position="291"/>
    </location>
</feature>
<keyword evidence="2" id="KW-0677">Repeat</keyword>
<feature type="compositionally biased region" description="Basic residues" evidence="6">
    <location>
        <begin position="183"/>
        <end position="199"/>
    </location>
</feature>
<feature type="compositionally biased region" description="Basic and acidic residues" evidence="6">
    <location>
        <begin position="272"/>
        <end position="286"/>
    </location>
</feature>
<feature type="region of interest" description="Disordered" evidence="6">
    <location>
        <begin position="1"/>
        <end position="255"/>
    </location>
</feature>
<feature type="compositionally biased region" description="Basic and acidic residues" evidence="6">
    <location>
        <begin position="110"/>
        <end position="140"/>
    </location>
</feature>
<dbReference type="Gene3D" id="4.10.1000.10">
    <property type="entry name" value="Zinc finger, CCCH-type"/>
    <property type="match status" value="1"/>
</dbReference>
<evidence type="ECO:0000259" key="7">
    <source>
        <dbReference type="PROSITE" id="PS50103"/>
    </source>
</evidence>
<feature type="compositionally biased region" description="Polar residues" evidence="6">
    <location>
        <begin position="796"/>
        <end position="807"/>
    </location>
</feature>
<feature type="region of interest" description="Disordered" evidence="6">
    <location>
        <begin position="1074"/>
        <end position="1178"/>
    </location>
</feature>
<feature type="compositionally biased region" description="Acidic residues" evidence="6">
    <location>
        <begin position="34"/>
        <end position="52"/>
    </location>
</feature>
<keyword evidence="1 5" id="KW-0479">Metal-binding</keyword>
<feature type="compositionally biased region" description="Basic and acidic residues" evidence="6">
    <location>
        <begin position="481"/>
        <end position="493"/>
    </location>
</feature>
<proteinExistence type="predicted"/>
<gene>
    <name evidence="9" type="primary">LOC108561303</name>
</gene>
<dbReference type="InterPro" id="IPR045124">
    <property type="entry name" value="Su(sable)-like"/>
</dbReference>
<reference evidence="9" key="1">
    <citation type="submission" date="2025-08" db="UniProtKB">
        <authorList>
            <consortium name="RefSeq"/>
        </authorList>
    </citation>
    <scope>IDENTIFICATION</scope>
    <source>
        <tissue evidence="9">Whole Larva</tissue>
    </source>
</reference>
<keyword evidence="4 5" id="KW-0862">Zinc</keyword>
<feature type="domain" description="C3H1-type" evidence="7">
    <location>
        <begin position="294"/>
        <end position="320"/>
    </location>
</feature>
<dbReference type="Pfam" id="PF00642">
    <property type="entry name" value="zf-CCCH"/>
    <property type="match status" value="1"/>
</dbReference>
<dbReference type="SUPFAM" id="SSF90229">
    <property type="entry name" value="CCCH zinc finger"/>
    <property type="match status" value="2"/>
</dbReference>
<feature type="domain" description="C3H1-type" evidence="7">
    <location>
        <begin position="350"/>
        <end position="373"/>
    </location>
</feature>
<dbReference type="RefSeq" id="XP_017774661.1">
    <property type="nucleotide sequence ID" value="XM_017919172.1"/>
</dbReference>
<keyword evidence="3 5" id="KW-0863">Zinc-finger</keyword>
<dbReference type="GeneID" id="108561303"/>
<evidence type="ECO:0000256" key="4">
    <source>
        <dbReference type="ARBA" id="ARBA00022833"/>
    </source>
</evidence>
<dbReference type="PANTHER" id="PTHR13119">
    <property type="entry name" value="ZINC FINGER CCCH DOMAIN-CONTAINING PROTEI"/>
    <property type="match status" value="1"/>
</dbReference>
<feature type="zinc finger region" description="C3H1-type" evidence="5">
    <location>
        <begin position="294"/>
        <end position="320"/>
    </location>
</feature>
<accession>A0ABM1MJB1</accession>
<keyword evidence="8" id="KW-1185">Reference proteome</keyword>
<feature type="zinc finger region" description="C3H1-type" evidence="5">
    <location>
        <begin position="350"/>
        <end position="373"/>
    </location>
</feature>
<evidence type="ECO:0000256" key="3">
    <source>
        <dbReference type="ARBA" id="ARBA00022771"/>
    </source>
</evidence>
<feature type="compositionally biased region" description="Basic and acidic residues" evidence="6">
    <location>
        <begin position="668"/>
        <end position="680"/>
    </location>
</feature>
<evidence type="ECO:0000313" key="8">
    <source>
        <dbReference type="Proteomes" id="UP000695000"/>
    </source>
</evidence>
<dbReference type="PANTHER" id="PTHR13119:SF12">
    <property type="entry name" value="PROTEIN SUPPRESSOR OF SABLE"/>
    <property type="match status" value="1"/>
</dbReference>